<dbReference type="EC" id="2.7.7.7" evidence="4"/>
<dbReference type="InterPro" id="IPR036775">
    <property type="entry name" value="DNA_pol_Y-fam_lit_finger_sf"/>
</dbReference>
<dbReference type="GO" id="GO:0003684">
    <property type="term" value="F:damaged DNA binding"/>
    <property type="evidence" value="ECO:0007669"/>
    <property type="project" value="InterPro"/>
</dbReference>
<keyword evidence="4" id="KW-0479">Metal-binding</keyword>
<comment type="subcellular location">
    <subcellularLocation>
        <location evidence="4">Cytoplasm</location>
    </subcellularLocation>
</comment>
<dbReference type="EMBL" id="SGIU01000002">
    <property type="protein sequence ID" value="TAI47183.1"/>
    <property type="molecule type" value="Genomic_DNA"/>
</dbReference>
<comment type="caution">
    <text evidence="6">The sequence shown here is derived from an EMBL/GenBank/DDBJ whole genome shotgun (WGS) entry which is preliminary data.</text>
</comment>
<organism evidence="6 7">
    <name type="scientific">Flagellimonas allohymeniacidonis</name>
    <dbReference type="NCBI Taxonomy" id="2517819"/>
    <lineage>
        <taxon>Bacteria</taxon>
        <taxon>Pseudomonadati</taxon>
        <taxon>Bacteroidota</taxon>
        <taxon>Flavobacteriia</taxon>
        <taxon>Flavobacteriales</taxon>
        <taxon>Flavobacteriaceae</taxon>
        <taxon>Flagellimonas</taxon>
    </lineage>
</organism>
<keyword evidence="2 4" id="KW-0515">Mutator protein</keyword>
<keyword evidence="4 6" id="KW-0548">Nucleotidyltransferase</keyword>
<dbReference type="GO" id="GO:0006261">
    <property type="term" value="P:DNA-templated DNA replication"/>
    <property type="evidence" value="ECO:0007669"/>
    <property type="project" value="UniProtKB-UniRule"/>
</dbReference>
<dbReference type="RefSeq" id="WP_130613764.1">
    <property type="nucleotide sequence ID" value="NZ_SGIU01000002.1"/>
</dbReference>
<dbReference type="InterPro" id="IPR043502">
    <property type="entry name" value="DNA/RNA_pol_sf"/>
</dbReference>
<dbReference type="InterPro" id="IPR017961">
    <property type="entry name" value="DNA_pol_Y-fam_little_finger"/>
</dbReference>
<dbReference type="GO" id="GO:0000287">
    <property type="term" value="F:magnesium ion binding"/>
    <property type="evidence" value="ECO:0007669"/>
    <property type="project" value="UniProtKB-UniRule"/>
</dbReference>
<keyword evidence="4" id="KW-0235">DNA replication</keyword>
<dbReference type="GO" id="GO:0009432">
    <property type="term" value="P:SOS response"/>
    <property type="evidence" value="ECO:0007669"/>
    <property type="project" value="TreeGrafter"/>
</dbReference>
<evidence type="ECO:0000256" key="2">
    <source>
        <dbReference type="ARBA" id="ARBA00022457"/>
    </source>
</evidence>
<dbReference type="GO" id="GO:0003887">
    <property type="term" value="F:DNA-directed DNA polymerase activity"/>
    <property type="evidence" value="ECO:0007669"/>
    <property type="project" value="UniProtKB-UniRule"/>
</dbReference>
<dbReference type="CDD" id="cd03586">
    <property type="entry name" value="PolY_Pol_IV_kappa"/>
    <property type="match status" value="1"/>
</dbReference>
<feature type="domain" description="UmuC" evidence="5">
    <location>
        <begin position="5"/>
        <end position="184"/>
    </location>
</feature>
<evidence type="ECO:0000256" key="3">
    <source>
        <dbReference type="ARBA" id="ARBA00022932"/>
    </source>
</evidence>
<comment type="cofactor">
    <cofactor evidence="4">
        <name>Mg(2+)</name>
        <dbReference type="ChEBI" id="CHEBI:18420"/>
    </cofactor>
    <text evidence="4">Binds 2 magnesium ions per subunit.</text>
</comment>
<proteinExistence type="inferred from homology"/>
<dbReference type="AlphaFoldDB" id="A0A4Q8QF82"/>
<keyword evidence="4 6" id="KW-0808">Transferase</keyword>
<dbReference type="Gene3D" id="3.40.1170.60">
    <property type="match status" value="1"/>
</dbReference>
<dbReference type="InterPro" id="IPR022880">
    <property type="entry name" value="DNApol_IV"/>
</dbReference>
<dbReference type="OrthoDB" id="9808813at2"/>
<dbReference type="HAMAP" id="MF_01113">
    <property type="entry name" value="DNApol_IV"/>
    <property type="match status" value="1"/>
</dbReference>
<keyword evidence="4" id="KW-0227">DNA damage</keyword>
<dbReference type="InterPro" id="IPR043128">
    <property type="entry name" value="Rev_trsase/Diguanyl_cyclase"/>
</dbReference>
<dbReference type="Gene3D" id="1.10.150.20">
    <property type="entry name" value="5' to 3' exonuclease, C-terminal subdomain"/>
    <property type="match status" value="1"/>
</dbReference>
<accession>A0A4Q8QF82</accession>
<keyword evidence="4" id="KW-0460">Magnesium</keyword>
<evidence type="ECO:0000313" key="7">
    <source>
        <dbReference type="Proteomes" id="UP000291981"/>
    </source>
</evidence>
<dbReference type="InterPro" id="IPR050116">
    <property type="entry name" value="DNA_polymerase-Y"/>
</dbReference>
<sequence>MKKTILHLDLDTFYVSVERIINTELKSKPLLVGGTSDRGVVAACSYETRGFGVHSGMPMKMAKELCPEAVVIRGNAGTYSKYSDVVTEIIKEHVPLFEKSSIDEFYADLSGMDRFFGCYRYASEMRRKIIRETGLPISFGLSVNKVVSKVATNEAKPNNQLKIDFGQEKPFLAPLSIKKIPMVGDKTYQILRNLGIRKVQTIQEMPIDIMQRVLGANGTMIWKRANGIDNTPVIPFHDRKSISTERTFDRDTIDVNKLKGILIAMTENLAYQLRRGDKLTACIAVKIRYSDFNTYSKQLRIPYTSADHILIPKILELFRGLYSKRMLVRLVGIRFSHLVSGNYQINLFEDTEETLNLYSAMDRVRNRFGDRSIFRASAMGAKTIGRMHNPFNRQPPVVLAHRKQ</sequence>
<dbReference type="InterPro" id="IPR001126">
    <property type="entry name" value="UmuC"/>
</dbReference>
<dbReference type="SUPFAM" id="SSF100879">
    <property type="entry name" value="Lesion bypass DNA polymerase (Y-family), little finger domain"/>
    <property type="match status" value="1"/>
</dbReference>
<reference evidence="6 7" key="1">
    <citation type="submission" date="2019-02" db="EMBL/GenBank/DDBJ databases">
        <title>Draft genome sequence of Muricauda sp. 176CP4-71.</title>
        <authorList>
            <person name="Park J.-S."/>
        </authorList>
    </citation>
    <scope>NUCLEOTIDE SEQUENCE [LARGE SCALE GENOMIC DNA]</scope>
    <source>
        <strain evidence="6 7">176CP4-71</strain>
    </source>
</reference>
<dbReference type="NCBIfam" id="NF002677">
    <property type="entry name" value="PRK02406.1"/>
    <property type="match status" value="1"/>
</dbReference>
<keyword evidence="4" id="KW-0238">DNA-binding</keyword>
<dbReference type="GO" id="GO:0042276">
    <property type="term" value="P:error-prone translesion synthesis"/>
    <property type="evidence" value="ECO:0007669"/>
    <property type="project" value="TreeGrafter"/>
</dbReference>
<keyword evidence="3 4" id="KW-0239">DNA-directed DNA polymerase</keyword>
<comment type="catalytic activity">
    <reaction evidence="4">
        <text>DNA(n) + a 2'-deoxyribonucleoside 5'-triphosphate = DNA(n+1) + diphosphate</text>
        <dbReference type="Rhea" id="RHEA:22508"/>
        <dbReference type="Rhea" id="RHEA-COMP:17339"/>
        <dbReference type="Rhea" id="RHEA-COMP:17340"/>
        <dbReference type="ChEBI" id="CHEBI:33019"/>
        <dbReference type="ChEBI" id="CHEBI:61560"/>
        <dbReference type="ChEBI" id="CHEBI:173112"/>
        <dbReference type="EC" id="2.7.7.7"/>
    </reaction>
</comment>
<dbReference type="PROSITE" id="PS50173">
    <property type="entry name" value="UMUC"/>
    <property type="match status" value="1"/>
</dbReference>
<keyword evidence="4" id="KW-0234">DNA repair</keyword>
<feature type="active site" evidence="4">
    <location>
        <position position="104"/>
    </location>
</feature>
<dbReference type="SUPFAM" id="SSF56672">
    <property type="entry name" value="DNA/RNA polymerases"/>
    <property type="match status" value="1"/>
</dbReference>
<dbReference type="PANTHER" id="PTHR11076">
    <property type="entry name" value="DNA REPAIR POLYMERASE UMUC / TRANSFERASE FAMILY MEMBER"/>
    <property type="match status" value="1"/>
</dbReference>
<dbReference type="GO" id="GO:0005829">
    <property type="term" value="C:cytosol"/>
    <property type="evidence" value="ECO:0007669"/>
    <property type="project" value="TreeGrafter"/>
</dbReference>
<evidence type="ECO:0000256" key="4">
    <source>
        <dbReference type="HAMAP-Rule" id="MF_01113"/>
    </source>
</evidence>
<evidence type="ECO:0000256" key="1">
    <source>
        <dbReference type="ARBA" id="ARBA00010945"/>
    </source>
</evidence>
<comment type="function">
    <text evidence="4">Poorly processive, error-prone DNA polymerase involved in untargeted mutagenesis. Copies undamaged DNA at stalled replication forks, which arise in vivo from mismatched or misaligned primer ends. These misaligned primers can be extended by PolIV. Exhibits no 3'-5' exonuclease (proofreading) activity. May be involved in translesional synthesis, in conjunction with the beta clamp from PolIII.</text>
</comment>
<dbReference type="Proteomes" id="UP000291981">
    <property type="component" value="Unassembled WGS sequence"/>
</dbReference>
<dbReference type="GO" id="GO:0006281">
    <property type="term" value="P:DNA repair"/>
    <property type="evidence" value="ECO:0007669"/>
    <property type="project" value="UniProtKB-UniRule"/>
</dbReference>
<feature type="binding site" evidence="4">
    <location>
        <position position="9"/>
    </location>
    <ligand>
        <name>Mg(2+)</name>
        <dbReference type="ChEBI" id="CHEBI:18420"/>
    </ligand>
</feature>
<feature type="site" description="Substrate discrimination" evidence="4">
    <location>
        <position position="14"/>
    </location>
</feature>
<dbReference type="PANTHER" id="PTHR11076:SF33">
    <property type="entry name" value="DNA POLYMERASE KAPPA"/>
    <property type="match status" value="1"/>
</dbReference>
<evidence type="ECO:0000313" key="6">
    <source>
        <dbReference type="EMBL" id="TAI47183.1"/>
    </source>
</evidence>
<evidence type="ECO:0000259" key="5">
    <source>
        <dbReference type="PROSITE" id="PS50173"/>
    </source>
</evidence>
<comment type="similarity">
    <text evidence="1 4">Belongs to the DNA polymerase type-Y family.</text>
</comment>
<comment type="subunit">
    <text evidence="4">Monomer.</text>
</comment>
<dbReference type="Pfam" id="PF11799">
    <property type="entry name" value="IMS_C"/>
    <property type="match status" value="1"/>
</dbReference>
<feature type="binding site" evidence="4">
    <location>
        <position position="103"/>
    </location>
    <ligand>
        <name>Mg(2+)</name>
        <dbReference type="ChEBI" id="CHEBI:18420"/>
    </ligand>
</feature>
<dbReference type="Gene3D" id="3.30.1490.100">
    <property type="entry name" value="DNA polymerase, Y-family, little finger domain"/>
    <property type="match status" value="1"/>
</dbReference>
<protein>
    <recommendedName>
        <fullName evidence="4">DNA polymerase IV</fullName>
        <shortName evidence="4">Pol IV</shortName>
        <ecNumber evidence="4">2.7.7.7</ecNumber>
    </recommendedName>
</protein>
<keyword evidence="7" id="KW-1185">Reference proteome</keyword>
<gene>
    <name evidence="4" type="primary">dinB</name>
    <name evidence="6" type="ORF">EW142_10880</name>
</gene>
<keyword evidence="4" id="KW-0963">Cytoplasm</keyword>
<dbReference type="Gene3D" id="3.30.70.270">
    <property type="match status" value="1"/>
</dbReference>
<name>A0A4Q8QF82_9FLAO</name>
<dbReference type="Pfam" id="PF00817">
    <property type="entry name" value="IMS"/>
    <property type="match status" value="1"/>
</dbReference>